<gene>
    <name evidence="3" type="ORF">Cfor_06238</name>
</gene>
<feature type="compositionally biased region" description="Polar residues" evidence="1">
    <location>
        <begin position="204"/>
        <end position="218"/>
    </location>
</feature>
<feature type="transmembrane region" description="Helical" evidence="2">
    <location>
        <begin position="519"/>
        <end position="541"/>
    </location>
</feature>
<feature type="transmembrane region" description="Helical" evidence="2">
    <location>
        <begin position="49"/>
        <end position="69"/>
    </location>
</feature>
<feature type="transmembrane region" description="Helical" evidence="2">
    <location>
        <begin position="81"/>
        <end position="102"/>
    </location>
</feature>
<evidence type="ECO:0008006" key="5">
    <source>
        <dbReference type="Google" id="ProtNLM"/>
    </source>
</evidence>
<evidence type="ECO:0000256" key="2">
    <source>
        <dbReference type="SAM" id="Phobius"/>
    </source>
</evidence>
<name>A0A6L2PJF8_COPFO</name>
<dbReference type="Gene3D" id="1.20.1250.20">
    <property type="entry name" value="MFS general substrate transporter like domains"/>
    <property type="match status" value="2"/>
</dbReference>
<dbReference type="InterPro" id="IPR036259">
    <property type="entry name" value="MFS_trans_sf"/>
</dbReference>
<feature type="transmembrane region" description="Helical" evidence="2">
    <location>
        <begin position="464"/>
        <end position="487"/>
    </location>
</feature>
<dbReference type="OrthoDB" id="6499973at2759"/>
<protein>
    <recommendedName>
        <fullName evidence="5">Major facilitator superfamily (MFS) profile domain-containing protein</fullName>
    </recommendedName>
</protein>
<proteinExistence type="predicted"/>
<comment type="caution">
    <text evidence="3">The sequence shown here is derived from an EMBL/GenBank/DDBJ whole genome shotgun (WGS) entry which is preliminary data.</text>
</comment>
<sequence>MTASVGCLLGVVINYVLTKYSYRQVGVAGSVVFFIGSCTSAFANSTFLLAFAYGVLQGTGLGLMVPAALTSFNHYFVRRRTFAMGVTQVITGIGSMILPIILQKLMEIYGFRGTQMIISAIGLHSLLCAAVQIPVASHMARKKTDLENLPECVSEKDGSNRKDSFDSETTVLKGKPHTLKEFPNHVRESLDLRTRTVKGKTEALEQSQSSETLGGTHQDSFHMRDENISRERVRGEILTGDSNAPSDRVISVNVKSYSQKEFQTVGNISQNPSLLREGHTESTNGNTSIRNFNENVAIYNDRKKESQSTVVDHEVIRTKYEKCDFQEDNCGEQYLIRGDYLKVHCLPKRPSTDLSSTTTGNPISISDSRATVTSLRSRTSISKRRTANDGSLVSKTVDSTRKPNVFSRSWHAVINFMDLRLLLDPIYVNIVFGTGISFFADITYCALFPLVILKLGYSRADSAICISILAAADIFGRLSVALIGVFCPQITNRAIFFAGAVTSVIGRIIFVSYEDFITLAILIGYLGFTRSFIHVPMPLVLAEYSVKRFPAAYGLSMVVSGVIGIFAGLFVGWVRDTTNSYPICINTLNALQVVLCIAPWAIEYAVCHLRVPSRTEQNSPL</sequence>
<feature type="region of interest" description="Disordered" evidence="1">
    <location>
        <begin position="151"/>
        <end position="170"/>
    </location>
</feature>
<dbReference type="AlphaFoldDB" id="A0A6L2PJF8"/>
<dbReference type="GO" id="GO:0008028">
    <property type="term" value="F:monocarboxylic acid transmembrane transporter activity"/>
    <property type="evidence" value="ECO:0007669"/>
    <property type="project" value="TreeGrafter"/>
</dbReference>
<keyword evidence="2" id="KW-1133">Transmembrane helix</keyword>
<accession>A0A6L2PJF8</accession>
<dbReference type="InParanoid" id="A0A6L2PJF8"/>
<dbReference type="SUPFAM" id="SSF103473">
    <property type="entry name" value="MFS general substrate transporter"/>
    <property type="match status" value="1"/>
</dbReference>
<dbReference type="InterPro" id="IPR011701">
    <property type="entry name" value="MFS"/>
</dbReference>
<evidence type="ECO:0000313" key="4">
    <source>
        <dbReference type="Proteomes" id="UP000502823"/>
    </source>
</evidence>
<dbReference type="PANTHER" id="PTHR11360">
    <property type="entry name" value="MONOCARBOXYLATE TRANSPORTER"/>
    <property type="match status" value="1"/>
</dbReference>
<keyword evidence="4" id="KW-1185">Reference proteome</keyword>
<dbReference type="Proteomes" id="UP000502823">
    <property type="component" value="Unassembled WGS sequence"/>
</dbReference>
<reference evidence="4" key="1">
    <citation type="submission" date="2020-01" db="EMBL/GenBank/DDBJ databases">
        <title>Draft genome sequence of the Termite Coptotermes fromosanus.</title>
        <authorList>
            <person name="Itakura S."/>
            <person name="Yosikawa Y."/>
            <person name="Umezawa K."/>
        </authorList>
    </citation>
    <scope>NUCLEOTIDE SEQUENCE [LARGE SCALE GENOMIC DNA]</scope>
</reference>
<evidence type="ECO:0000313" key="3">
    <source>
        <dbReference type="EMBL" id="GFG32516.1"/>
    </source>
</evidence>
<feature type="transmembrane region" description="Helical" evidence="2">
    <location>
        <begin position="553"/>
        <end position="574"/>
    </location>
</feature>
<feature type="compositionally biased region" description="Basic and acidic residues" evidence="1">
    <location>
        <begin position="219"/>
        <end position="235"/>
    </location>
</feature>
<feature type="transmembrane region" description="Helical" evidence="2">
    <location>
        <begin position="494"/>
        <end position="513"/>
    </location>
</feature>
<keyword evidence="2" id="KW-0812">Transmembrane</keyword>
<feature type="transmembrane region" description="Helical" evidence="2">
    <location>
        <begin position="426"/>
        <end position="452"/>
    </location>
</feature>
<feature type="region of interest" description="Disordered" evidence="1">
    <location>
        <begin position="197"/>
        <end position="246"/>
    </location>
</feature>
<dbReference type="InterPro" id="IPR050327">
    <property type="entry name" value="Proton-linked_MCT"/>
</dbReference>
<evidence type="ECO:0000256" key="1">
    <source>
        <dbReference type="SAM" id="MobiDB-lite"/>
    </source>
</evidence>
<dbReference type="Pfam" id="PF07690">
    <property type="entry name" value="MFS_1"/>
    <property type="match status" value="1"/>
</dbReference>
<organism evidence="3 4">
    <name type="scientific">Coptotermes formosanus</name>
    <name type="common">Formosan subterranean termite</name>
    <dbReference type="NCBI Taxonomy" id="36987"/>
    <lineage>
        <taxon>Eukaryota</taxon>
        <taxon>Metazoa</taxon>
        <taxon>Ecdysozoa</taxon>
        <taxon>Arthropoda</taxon>
        <taxon>Hexapoda</taxon>
        <taxon>Insecta</taxon>
        <taxon>Pterygota</taxon>
        <taxon>Neoptera</taxon>
        <taxon>Polyneoptera</taxon>
        <taxon>Dictyoptera</taxon>
        <taxon>Blattodea</taxon>
        <taxon>Blattoidea</taxon>
        <taxon>Termitoidae</taxon>
        <taxon>Rhinotermitidae</taxon>
        <taxon>Coptotermes</taxon>
    </lineage>
</organism>
<feature type="compositionally biased region" description="Basic and acidic residues" evidence="1">
    <location>
        <begin position="153"/>
        <end position="165"/>
    </location>
</feature>
<keyword evidence="2" id="KW-0472">Membrane</keyword>
<dbReference type="EMBL" id="BLKM01008101">
    <property type="protein sequence ID" value="GFG32516.1"/>
    <property type="molecule type" value="Genomic_DNA"/>
</dbReference>
<feature type="transmembrane region" description="Helical" evidence="2">
    <location>
        <begin position="25"/>
        <end position="43"/>
    </location>
</feature>
<dbReference type="PANTHER" id="PTHR11360:SF309">
    <property type="entry name" value="MONOCARBOXYLATE TRANSPORTER 7-LIKE PROTEIN"/>
    <property type="match status" value="1"/>
</dbReference>
<feature type="transmembrane region" description="Helical" evidence="2">
    <location>
        <begin position="580"/>
        <end position="602"/>
    </location>
</feature>